<name>A0A1G2D334_9BACT</name>
<comment type="caution">
    <text evidence="1">The sequence shown here is derived from an EMBL/GenBank/DDBJ whole genome shotgun (WGS) entry which is preliminary data.</text>
</comment>
<accession>A0A1G2D334</accession>
<proteinExistence type="predicted"/>
<organism evidence="1 2">
    <name type="scientific">Candidatus Lloydbacteria bacterium RIFCSPHIGHO2_02_FULL_50_13</name>
    <dbReference type="NCBI Taxonomy" id="1798661"/>
    <lineage>
        <taxon>Bacteria</taxon>
        <taxon>Candidatus Lloydiibacteriota</taxon>
    </lineage>
</organism>
<evidence type="ECO:0000313" key="2">
    <source>
        <dbReference type="Proteomes" id="UP000177996"/>
    </source>
</evidence>
<sequence>MFPTLAFFYSETAVHIERVDRKVEQVTQSNFPVFSTDDAYRLILAAYVINCDKAGAEAELATREEYEANFIRSLSSVQSGINSAEKMLSDFKKEHTTPLRNSFTAAYDEYCSVAGKLKRRIYTN</sequence>
<dbReference type="EMBL" id="MHLL01000049">
    <property type="protein sequence ID" value="OGZ07927.1"/>
    <property type="molecule type" value="Genomic_DNA"/>
</dbReference>
<protein>
    <submittedName>
        <fullName evidence="1">Uncharacterized protein</fullName>
    </submittedName>
</protein>
<gene>
    <name evidence="1" type="ORF">A3D65_06115</name>
</gene>
<evidence type="ECO:0000313" key="1">
    <source>
        <dbReference type="EMBL" id="OGZ07927.1"/>
    </source>
</evidence>
<dbReference type="AlphaFoldDB" id="A0A1G2D334"/>
<reference evidence="1 2" key="1">
    <citation type="journal article" date="2016" name="Nat. Commun.">
        <title>Thousands of microbial genomes shed light on interconnected biogeochemical processes in an aquifer system.</title>
        <authorList>
            <person name="Anantharaman K."/>
            <person name="Brown C.T."/>
            <person name="Hug L.A."/>
            <person name="Sharon I."/>
            <person name="Castelle C.J."/>
            <person name="Probst A.J."/>
            <person name="Thomas B.C."/>
            <person name="Singh A."/>
            <person name="Wilkins M.J."/>
            <person name="Karaoz U."/>
            <person name="Brodie E.L."/>
            <person name="Williams K.H."/>
            <person name="Hubbard S.S."/>
            <person name="Banfield J.F."/>
        </authorList>
    </citation>
    <scope>NUCLEOTIDE SEQUENCE [LARGE SCALE GENOMIC DNA]</scope>
</reference>
<dbReference type="Proteomes" id="UP000177996">
    <property type="component" value="Unassembled WGS sequence"/>
</dbReference>